<organism evidence="2 3">
    <name type="scientific">Empedobacter tilapiae</name>
    <dbReference type="NCBI Taxonomy" id="2491114"/>
    <lineage>
        <taxon>Bacteria</taxon>
        <taxon>Pseudomonadati</taxon>
        <taxon>Bacteroidota</taxon>
        <taxon>Flavobacteriia</taxon>
        <taxon>Flavobacteriales</taxon>
        <taxon>Weeksellaceae</taxon>
        <taxon>Empedobacter</taxon>
    </lineage>
</organism>
<dbReference type="RefSeq" id="WP_135834557.1">
    <property type="nucleotide sequence ID" value="NZ_SRPE01000002.1"/>
</dbReference>
<dbReference type="Proteomes" id="UP000297998">
    <property type="component" value="Unassembled WGS sequence"/>
</dbReference>
<reference evidence="2 3" key="1">
    <citation type="submission" date="2019-03" db="EMBL/GenBank/DDBJ databases">
        <title>Empedobacter tilapiae sp. nov., isolated from an intestine of Nile tilapia Oreochromis niloticus.</title>
        <authorList>
            <person name="Kim Y.-O."/>
            <person name="Yoon J.-H."/>
        </authorList>
    </citation>
    <scope>NUCLEOTIDE SEQUENCE [LARGE SCALE GENOMIC DNA]</scope>
    <source>
        <strain evidence="2 3">MRS2</strain>
    </source>
</reference>
<comment type="caution">
    <text evidence="2">The sequence shown here is derived from an EMBL/GenBank/DDBJ whole genome shotgun (WGS) entry which is preliminary data.</text>
</comment>
<evidence type="ECO:0000313" key="2">
    <source>
        <dbReference type="EMBL" id="TGN29855.1"/>
    </source>
</evidence>
<gene>
    <name evidence="2" type="ORF">E4J94_03970</name>
</gene>
<dbReference type="AlphaFoldDB" id="A0A4Z1BJ51"/>
<dbReference type="InterPro" id="IPR014729">
    <property type="entry name" value="Rossmann-like_a/b/a_fold"/>
</dbReference>
<sequence>MNQRKKAVFNWSGGKDSALALYKILQENEFEVVSLLTTINEETSKSSVHEIPLEILENQAKSIGIPLYVVPFDKALTNYEDKMNKAVQHFKQQNVTHFIFGDIFLSDIKTYREQKLNPLGIEVVEPLWNKTSEEVMSEFLKSGIKSKIIVTNADQLNKTFIGKDLDEETVKSFPNDIDVCGENGEYHTLSYAGGLFKNPIDFTISNVIKTTYDIKLENGETKTYNYWQAEIKNE</sequence>
<dbReference type="OrthoDB" id="3572539at2"/>
<dbReference type="Gene3D" id="3.40.50.620">
    <property type="entry name" value="HUPs"/>
    <property type="match status" value="1"/>
</dbReference>
<protein>
    <submittedName>
        <fullName evidence="2">Diphthine--ammonia ligase</fullName>
        <ecNumber evidence="2">6.3.1.14</ecNumber>
    </submittedName>
</protein>
<dbReference type="InterPro" id="IPR002761">
    <property type="entry name" value="Diphthami_syn_dom"/>
</dbReference>
<dbReference type="GO" id="GO:0017178">
    <property type="term" value="F:diphthine-ammonia ligase activity"/>
    <property type="evidence" value="ECO:0007669"/>
    <property type="project" value="UniProtKB-EC"/>
</dbReference>
<dbReference type="EMBL" id="SRPE01000002">
    <property type="protein sequence ID" value="TGN29855.1"/>
    <property type="molecule type" value="Genomic_DNA"/>
</dbReference>
<dbReference type="SUPFAM" id="SSF52402">
    <property type="entry name" value="Adenine nucleotide alpha hydrolases-like"/>
    <property type="match status" value="1"/>
</dbReference>
<feature type="domain" description="Diphthamide synthase" evidence="1">
    <location>
        <begin position="6"/>
        <end position="203"/>
    </location>
</feature>
<name>A0A4Z1BJ51_9FLAO</name>
<dbReference type="EC" id="6.3.1.14" evidence="2"/>
<accession>A0A4Z1BJ51</accession>
<keyword evidence="2" id="KW-0436">Ligase</keyword>
<proteinExistence type="predicted"/>
<dbReference type="CDD" id="cd01994">
    <property type="entry name" value="AANH_PF0828-like"/>
    <property type="match status" value="1"/>
</dbReference>
<evidence type="ECO:0000313" key="3">
    <source>
        <dbReference type="Proteomes" id="UP000297998"/>
    </source>
</evidence>
<dbReference type="NCBIfam" id="TIGR00290">
    <property type="entry name" value="MJ0570_dom"/>
    <property type="match status" value="1"/>
</dbReference>
<keyword evidence="3" id="KW-1185">Reference proteome</keyword>
<evidence type="ECO:0000259" key="1">
    <source>
        <dbReference type="Pfam" id="PF01902"/>
    </source>
</evidence>
<dbReference type="Pfam" id="PF01902">
    <property type="entry name" value="Diphthami_syn_2"/>
    <property type="match status" value="1"/>
</dbReference>
<dbReference type="Gene3D" id="3.90.1490.10">
    <property type="entry name" value="putative n-type atp pyrophosphatase, domain 2"/>
    <property type="match status" value="1"/>
</dbReference>